<evidence type="ECO:0000256" key="2">
    <source>
        <dbReference type="ARBA" id="ARBA00009085"/>
    </source>
</evidence>
<keyword evidence="11" id="KW-1185">Reference proteome</keyword>
<dbReference type="Pfam" id="PF00443">
    <property type="entry name" value="UCH"/>
    <property type="match status" value="1"/>
</dbReference>
<feature type="compositionally biased region" description="Basic residues" evidence="8">
    <location>
        <begin position="811"/>
        <end position="821"/>
    </location>
</feature>
<dbReference type="AlphaFoldDB" id="A0A0P1KWR4"/>
<dbReference type="InterPro" id="IPR050185">
    <property type="entry name" value="Ub_carboxyl-term_hydrolase"/>
</dbReference>
<dbReference type="Gene3D" id="3.40.250.10">
    <property type="entry name" value="Rhodanese-like domain"/>
    <property type="match status" value="1"/>
</dbReference>
<evidence type="ECO:0000313" key="11">
    <source>
        <dbReference type="Proteomes" id="UP000236544"/>
    </source>
</evidence>
<dbReference type="InterPro" id="IPR028889">
    <property type="entry name" value="USP"/>
</dbReference>
<protein>
    <recommendedName>
        <fullName evidence="3">ubiquitinyl hydrolase 1</fullName>
        <ecNumber evidence="3">3.4.19.12</ecNumber>
    </recommendedName>
</protein>
<dbReference type="SUPFAM" id="SSF52821">
    <property type="entry name" value="Rhodanese/Cell cycle control phosphatase"/>
    <property type="match status" value="1"/>
</dbReference>
<reference evidence="11" key="1">
    <citation type="submission" date="2015-10" db="EMBL/GenBank/DDBJ databases">
        <authorList>
            <person name="Devillers H."/>
        </authorList>
    </citation>
    <scope>NUCLEOTIDE SEQUENCE [LARGE SCALE GENOMIC DNA]</scope>
</reference>
<evidence type="ECO:0000256" key="4">
    <source>
        <dbReference type="ARBA" id="ARBA00022670"/>
    </source>
</evidence>
<feature type="compositionally biased region" description="Polar residues" evidence="8">
    <location>
        <begin position="146"/>
        <end position="160"/>
    </location>
</feature>
<dbReference type="GO" id="GO:0004843">
    <property type="term" value="F:cysteine-type deubiquitinase activity"/>
    <property type="evidence" value="ECO:0007669"/>
    <property type="project" value="UniProtKB-EC"/>
</dbReference>
<evidence type="ECO:0000256" key="6">
    <source>
        <dbReference type="ARBA" id="ARBA00022801"/>
    </source>
</evidence>
<name>A0A0P1KWR4_9SACH</name>
<feature type="region of interest" description="Disordered" evidence="8">
    <location>
        <begin position="143"/>
        <end position="165"/>
    </location>
</feature>
<keyword evidence="6" id="KW-0378">Hydrolase</keyword>
<evidence type="ECO:0000256" key="8">
    <source>
        <dbReference type="SAM" id="MobiDB-lite"/>
    </source>
</evidence>
<dbReference type="Gene3D" id="3.90.70.10">
    <property type="entry name" value="Cysteine proteinases"/>
    <property type="match status" value="1"/>
</dbReference>
<dbReference type="OrthoDB" id="292964at2759"/>
<feature type="region of interest" description="Disordered" evidence="8">
    <location>
        <begin position="186"/>
        <end position="259"/>
    </location>
</feature>
<evidence type="ECO:0000256" key="7">
    <source>
        <dbReference type="ARBA" id="ARBA00022807"/>
    </source>
</evidence>
<dbReference type="Proteomes" id="UP000236544">
    <property type="component" value="Unassembled WGS sequence"/>
</dbReference>
<dbReference type="InterPro" id="IPR001394">
    <property type="entry name" value="Peptidase_C19_UCH"/>
</dbReference>
<dbReference type="InterPro" id="IPR036873">
    <property type="entry name" value="Rhodanese-like_dom_sf"/>
</dbReference>
<evidence type="ECO:0000313" key="10">
    <source>
        <dbReference type="EMBL" id="CUS24733.1"/>
    </source>
</evidence>
<evidence type="ECO:0000256" key="3">
    <source>
        <dbReference type="ARBA" id="ARBA00012759"/>
    </source>
</evidence>
<dbReference type="PROSITE" id="PS50235">
    <property type="entry name" value="USP_3"/>
    <property type="match status" value="1"/>
</dbReference>
<feature type="region of interest" description="Disordered" evidence="8">
    <location>
        <begin position="780"/>
        <end position="836"/>
    </location>
</feature>
<keyword evidence="5" id="KW-0833">Ubl conjugation pathway</keyword>
<dbReference type="PANTHER" id="PTHR21646">
    <property type="entry name" value="UBIQUITIN CARBOXYL-TERMINAL HYDROLASE"/>
    <property type="match status" value="1"/>
</dbReference>
<dbReference type="GO" id="GO:0016579">
    <property type="term" value="P:protein deubiquitination"/>
    <property type="evidence" value="ECO:0007669"/>
    <property type="project" value="InterPro"/>
</dbReference>
<dbReference type="EMBL" id="LN890533">
    <property type="protein sequence ID" value="CUS24733.1"/>
    <property type="molecule type" value="Genomic_DNA"/>
</dbReference>
<dbReference type="InterPro" id="IPR018200">
    <property type="entry name" value="USP_CS"/>
</dbReference>
<dbReference type="PROSITE" id="PS00973">
    <property type="entry name" value="USP_2"/>
    <property type="match status" value="1"/>
</dbReference>
<comment type="similarity">
    <text evidence="2">Belongs to the peptidase C19 family.</text>
</comment>
<dbReference type="PANTHER" id="PTHR21646:SF24">
    <property type="entry name" value="UBIQUITIN CARBOXYL-TERMINAL HYDROLASE"/>
    <property type="match status" value="1"/>
</dbReference>
<gene>
    <name evidence="10" type="ORF">LAQU0_S19e00408g</name>
</gene>
<feature type="compositionally biased region" description="Low complexity" evidence="8">
    <location>
        <begin position="190"/>
        <end position="203"/>
    </location>
</feature>
<keyword evidence="7" id="KW-0788">Thiol protease</keyword>
<feature type="compositionally biased region" description="Polar residues" evidence="8">
    <location>
        <begin position="204"/>
        <end position="215"/>
    </location>
</feature>
<dbReference type="GO" id="GO:0006508">
    <property type="term" value="P:proteolysis"/>
    <property type="evidence" value="ECO:0007669"/>
    <property type="project" value="UniProtKB-KW"/>
</dbReference>
<dbReference type="InterPro" id="IPR038765">
    <property type="entry name" value="Papain-like_cys_pep_sf"/>
</dbReference>
<sequence length="974" mass="112024">MNRLYSPEYSNELLQFVKDVYTQDIAHYYPKLRLEKLIDLLEHAEYLFESYRHALSANQTEDLLTAFVAGCFYIYLIIPHSIQFQSRDKSYAIYADLKKYYQDEANMTNVLLMVTEVIESMGKDEVETARIMRKRAYSVPYRKSSRTNQALSKANNTSAESDAPIEAEAENNTTMWTAPELEPNDHLKVSLGSHHSSTSSASSNDQFPRAQTESHSLPFEEPELHSLSLGESRSRRSSVPARAGRKQSPTQAPSSSNFKDQIINRYATHRKDSYHSVHMSSDDYDAFTFNLARLQKQSVVTCDQLMRILCSRDRDNLLLVDLRFSKRFQANHILAPNLLNVDPSLLWDQDKASPIESDTQLERMLNNNLLNSRSQFDHIVYYTDMKTFMKLDFDYQLVFFQLIYTSNKNLKCTPTVLLGGYEQWKNFLSKSSQAYCDRDAFLYSSSSNRRNGPITPHALPEHYTIAPPNIPPPPPPIAKTEEIAKTPYNRALFPTPTVQVQRTDHFPASSQNHTQDKNEIQKHLTPALSGNENYSKHLAIPTIEQSPNEYVALSITGLRNIGCTCYVNSMLQCLFATKPFRNLFLSTKYEHYFSRKYKDPNQLSKYFNVLFKKMYMNGGCSVVPTGFLKACNALRPDFRIPHDQQDTQEFLLFLLSQLHDELSESNRVANDYPQLLLHDDNKLNVDQKEYDTWFEKHVSENGISPIDNIFQGQMENGLFCQRCGHSSFNYSVFYVLSLAIPSSTSSFNQRKKVRLEDCINLFTSDEQLTNENAWDCPKCGTSASGTGPEEEKKKKRFLLNPDTHASGNRSRFFKLRSKSRSRSVSPFRKQSSQQQNLEKLKSKKLTTIKTLNFISLPTVLTIHLSRFFYDLTKKNNKVITYPLILSIVLKNERVVKYRLYAIANHFGNLISGHYTSLVNKDLNHDLSKGKQKWYYFDDETVKKDVNHGDIDAGITSISSSDVYVLFYERIGEIL</sequence>
<evidence type="ECO:0000256" key="5">
    <source>
        <dbReference type="ARBA" id="ARBA00022786"/>
    </source>
</evidence>
<feature type="compositionally biased region" description="Polar residues" evidence="8">
    <location>
        <begin position="247"/>
        <end position="259"/>
    </location>
</feature>
<evidence type="ECO:0000256" key="1">
    <source>
        <dbReference type="ARBA" id="ARBA00000707"/>
    </source>
</evidence>
<organism evidence="10 11">
    <name type="scientific">Lachancea quebecensis</name>
    <dbReference type="NCBI Taxonomy" id="1654605"/>
    <lineage>
        <taxon>Eukaryota</taxon>
        <taxon>Fungi</taxon>
        <taxon>Dikarya</taxon>
        <taxon>Ascomycota</taxon>
        <taxon>Saccharomycotina</taxon>
        <taxon>Saccharomycetes</taxon>
        <taxon>Saccharomycetales</taxon>
        <taxon>Saccharomycetaceae</taxon>
        <taxon>Lachancea</taxon>
    </lineage>
</organism>
<dbReference type="EC" id="3.4.19.12" evidence="3"/>
<comment type="catalytic activity">
    <reaction evidence="1">
        <text>Thiol-dependent hydrolysis of ester, thioester, amide, peptide and isopeptide bonds formed by the C-terminal Gly of ubiquitin (a 76-residue protein attached to proteins as an intracellular targeting signal).</text>
        <dbReference type="EC" id="3.4.19.12"/>
    </reaction>
</comment>
<proteinExistence type="inferred from homology"/>
<evidence type="ECO:0000259" key="9">
    <source>
        <dbReference type="PROSITE" id="PS50235"/>
    </source>
</evidence>
<keyword evidence="4" id="KW-0645">Protease</keyword>
<accession>A0A0P1KWR4</accession>
<feature type="domain" description="USP" evidence="9">
    <location>
        <begin position="556"/>
        <end position="970"/>
    </location>
</feature>
<dbReference type="SUPFAM" id="SSF54001">
    <property type="entry name" value="Cysteine proteinases"/>
    <property type="match status" value="1"/>
</dbReference>